<evidence type="ECO:0000256" key="1">
    <source>
        <dbReference type="ARBA" id="ARBA00022679"/>
    </source>
</evidence>
<keyword evidence="1 4" id="KW-0808">Transferase</keyword>
<dbReference type="PANTHER" id="PTHR10605:SF56">
    <property type="entry name" value="BIFUNCTIONAL HEPARAN SULFATE N-DEACETYLASE_N-SULFOTRANSFERASE"/>
    <property type="match status" value="1"/>
</dbReference>
<sequence length="246" mass="29366">MTNRIQFIIPGAQRSGTTFLYKLLDDHPDIFMAKPLKPEPKYFLKDIKELDMNYYLNKYFEEKMVKGKVIGEKSTSYFIRSDIPHKLYNFNPNMKLIFLLRNPIDRAVSNYYFSKNNGLETRDIREALMNEELYADNLNISENPFAYKYKGNYIYFLNNFLRFFNKEKCLLIKSEDLFANTESELKRVYNFLGVNTDFTPSVPMDYKINESVKDINRIPEEIVEYLSSYFEKSNTELMKHFNINFL</sequence>
<proteinExistence type="predicted"/>
<evidence type="ECO:0000313" key="5">
    <source>
        <dbReference type="Proteomes" id="UP001595882"/>
    </source>
</evidence>
<evidence type="ECO:0000313" key="4">
    <source>
        <dbReference type="EMBL" id="MFC4403542.1"/>
    </source>
</evidence>
<dbReference type="Pfam" id="PF00685">
    <property type="entry name" value="Sulfotransfer_1"/>
    <property type="match status" value="1"/>
</dbReference>
<dbReference type="SUPFAM" id="SSF52540">
    <property type="entry name" value="P-loop containing nucleoside triphosphate hydrolases"/>
    <property type="match status" value="1"/>
</dbReference>
<organism evidence="4 5">
    <name type="scientific">Gracilibacillus xinjiangensis</name>
    <dbReference type="NCBI Taxonomy" id="1193282"/>
    <lineage>
        <taxon>Bacteria</taxon>
        <taxon>Bacillati</taxon>
        <taxon>Bacillota</taxon>
        <taxon>Bacilli</taxon>
        <taxon>Bacillales</taxon>
        <taxon>Bacillaceae</taxon>
        <taxon>Gracilibacillus</taxon>
    </lineage>
</organism>
<keyword evidence="5" id="KW-1185">Reference proteome</keyword>
<reference evidence="5" key="1">
    <citation type="journal article" date="2019" name="Int. J. Syst. Evol. Microbiol.">
        <title>The Global Catalogue of Microorganisms (GCM) 10K type strain sequencing project: providing services to taxonomists for standard genome sequencing and annotation.</title>
        <authorList>
            <consortium name="The Broad Institute Genomics Platform"/>
            <consortium name="The Broad Institute Genome Sequencing Center for Infectious Disease"/>
            <person name="Wu L."/>
            <person name="Ma J."/>
        </authorList>
    </citation>
    <scope>NUCLEOTIDE SEQUENCE [LARGE SCALE GENOMIC DNA]</scope>
    <source>
        <strain evidence="5">CCUG 37865</strain>
    </source>
</reference>
<dbReference type="EMBL" id="JBHSDT010000004">
    <property type="protein sequence ID" value="MFC4403542.1"/>
    <property type="molecule type" value="Genomic_DNA"/>
</dbReference>
<dbReference type="InterPro" id="IPR027417">
    <property type="entry name" value="P-loop_NTPase"/>
</dbReference>
<name>A0ABV8WUK6_9BACI</name>
<comment type="caution">
    <text evidence="4">The sequence shown here is derived from an EMBL/GenBank/DDBJ whole genome shotgun (WGS) entry which is preliminary data.</text>
</comment>
<accession>A0ABV8WUK6</accession>
<dbReference type="Gene3D" id="3.40.50.300">
    <property type="entry name" value="P-loop containing nucleotide triphosphate hydrolases"/>
    <property type="match status" value="1"/>
</dbReference>
<keyword evidence="2" id="KW-0325">Glycoprotein</keyword>
<dbReference type="GO" id="GO:0016740">
    <property type="term" value="F:transferase activity"/>
    <property type="evidence" value="ECO:0007669"/>
    <property type="project" value="UniProtKB-KW"/>
</dbReference>
<dbReference type="PANTHER" id="PTHR10605">
    <property type="entry name" value="HEPARAN SULFATE SULFOTRANSFERASE"/>
    <property type="match status" value="1"/>
</dbReference>
<gene>
    <name evidence="4" type="ORF">ACFOY7_10665</name>
</gene>
<protein>
    <submittedName>
        <fullName evidence="4">Sulfotransferase family protein</fullName>
        <ecNumber evidence="4">2.8.2.-</ecNumber>
    </submittedName>
</protein>
<dbReference type="InterPro" id="IPR000863">
    <property type="entry name" value="Sulfotransferase_dom"/>
</dbReference>
<dbReference type="RefSeq" id="WP_390252031.1">
    <property type="nucleotide sequence ID" value="NZ_JBHSDT010000004.1"/>
</dbReference>
<evidence type="ECO:0000259" key="3">
    <source>
        <dbReference type="Pfam" id="PF00685"/>
    </source>
</evidence>
<evidence type="ECO:0000256" key="2">
    <source>
        <dbReference type="ARBA" id="ARBA00023180"/>
    </source>
</evidence>
<dbReference type="InterPro" id="IPR037359">
    <property type="entry name" value="NST/OST"/>
</dbReference>
<feature type="domain" description="Sulfotransferase" evidence="3">
    <location>
        <begin position="6"/>
        <end position="197"/>
    </location>
</feature>
<dbReference type="Proteomes" id="UP001595882">
    <property type="component" value="Unassembled WGS sequence"/>
</dbReference>
<dbReference type="EC" id="2.8.2.-" evidence="4"/>